<evidence type="ECO:0000313" key="2">
    <source>
        <dbReference type="Proteomes" id="UP000027982"/>
    </source>
</evidence>
<name>A0A068NP63_FIMGI</name>
<dbReference type="STRING" id="661478.OP10G_1980"/>
<keyword evidence="2" id="KW-1185">Reference proteome</keyword>
<evidence type="ECO:0000313" key="1">
    <source>
        <dbReference type="EMBL" id="AIE85348.1"/>
    </source>
</evidence>
<organism evidence="1 2">
    <name type="scientific">Fimbriimonas ginsengisoli Gsoil 348</name>
    <dbReference type="NCBI Taxonomy" id="661478"/>
    <lineage>
        <taxon>Bacteria</taxon>
        <taxon>Bacillati</taxon>
        <taxon>Armatimonadota</taxon>
        <taxon>Fimbriimonadia</taxon>
        <taxon>Fimbriimonadales</taxon>
        <taxon>Fimbriimonadaceae</taxon>
        <taxon>Fimbriimonas</taxon>
    </lineage>
</organism>
<dbReference type="KEGG" id="fgi:OP10G_1980"/>
<dbReference type="AlphaFoldDB" id="A0A068NP63"/>
<sequence length="52" mass="5381">MIIGQTLANSPGIGLVEVDYRTGEVHAVTANQDGGVDLIQRLSDAGYPPIAS</sequence>
<protein>
    <submittedName>
        <fullName evidence="1">Uncharacterized protein</fullName>
    </submittedName>
</protein>
<reference evidence="1 2" key="1">
    <citation type="journal article" date="2014" name="PLoS ONE">
        <title>The first complete genome sequence of the class fimbriimonadia in the phylum armatimonadetes.</title>
        <authorList>
            <person name="Hu Z.Y."/>
            <person name="Wang Y.Z."/>
            <person name="Im W.T."/>
            <person name="Wang S.Y."/>
            <person name="Zhao G.P."/>
            <person name="Zheng H.J."/>
            <person name="Quan Z.X."/>
        </authorList>
    </citation>
    <scope>NUCLEOTIDE SEQUENCE [LARGE SCALE GENOMIC DNA]</scope>
    <source>
        <strain evidence="1">Gsoil 348</strain>
    </source>
</reference>
<accession>A0A068NP63</accession>
<dbReference type="EMBL" id="CP007139">
    <property type="protein sequence ID" value="AIE85348.1"/>
    <property type="molecule type" value="Genomic_DNA"/>
</dbReference>
<dbReference type="HOGENOM" id="CLU_3080095_0_0_0"/>
<dbReference type="Proteomes" id="UP000027982">
    <property type="component" value="Chromosome"/>
</dbReference>
<proteinExistence type="predicted"/>
<gene>
    <name evidence="1" type="ORF">OP10G_1980</name>
</gene>